<dbReference type="PROSITE" id="PS50878">
    <property type="entry name" value="RT_POL"/>
    <property type="match status" value="1"/>
</dbReference>
<keyword evidence="3" id="KW-1185">Reference proteome</keyword>
<dbReference type="InterPro" id="IPR043128">
    <property type="entry name" value="Rev_trsase/Diguanyl_cyclase"/>
</dbReference>
<dbReference type="Pfam" id="PF00078">
    <property type="entry name" value="RVT_1"/>
    <property type="match status" value="1"/>
</dbReference>
<dbReference type="PANTHER" id="PTHR47027">
    <property type="entry name" value="REVERSE TRANSCRIPTASE DOMAIN-CONTAINING PROTEIN"/>
    <property type="match status" value="1"/>
</dbReference>
<organism evidence="2 3">
    <name type="scientific">Plakobranchus ocellatus</name>
    <dbReference type="NCBI Taxonomy" id="259542"/>
    <lineage>
        <taxon>Eukaryota</taxon>
        <taxon>Metazoa</taxon>
        <taxon>Spiralia</taxon>
        <taxon>Lophotrochozoa</taxon>
        <taxon>Mollusca</taxon>
        <taxon>Gastropoda</taxon>
        <taxon>Heterobranchia</taxon>
        <taxon>Euthyneura</taxon>
        <taxon>Panpulmonata</taxon>
        <taxon>Sacoglossa</taxon>
        <taxon>Placobranchoidea</taxon>
        <taxon>Plakobranchidae</taxon>
        <taxon>Plakobranchus</taxon>
    </lineage>
</organism>
<reference evidence="2 3" key="1">
    <citation type="journal article" date="2021" name="Elife">
        <title>Chloroplast acquisition without the gene transfer in kleptoplastic sea slugs, Plakobranchus ocellatus.</title>
        <authorList>
            <person name="Maeda T."/>
            <person name="Takahashi S."/>
            <person name="Yoshida T."/>
            <person name="Shimamura S."/>
            <person name="Takaki Y."/>
            <person name="Nagai Y."/>
            <person name="Toyoda A."/>
            <person name="Suzuki Y."/>
            <person name="Arimoto A."/>
            <person name="Ishii H."/>
            <person name="Satoh N."/>
            <person name="Nishiyama T."/>
            <person name="Hasebe M."/>
            <person name="Maruyama T."/>
            <person name="Minagawa J."/>
            <person name="Obokata J."/>
            <person name="Shigenobu S."/>
        </authorList>
    </citation>
    <scope>NUCLEOTIDE SEQUENCE [LARGE SCALE GENOMIC DNA]</scope>
</reference>
<feature type="domain" description="Reverse transcriptase" evidence="1">
    <location>
        <begin position="1"/>
        <end position="109"/>
    </location>
</feature>
<dbReference type="EMBL" id="BLXT01005065">
    <property type="protein sequence ID" value="GFO19285.1"/>
    <property type="molecule type" value="Genomic_DNA"/>
</dbReference>
<evidence type="ECO:0000313" key="2">
    <source>
        <dbReference type="EMBL" id="GFO19285.1"/>
    </source>
</evidence>
<dbReference type="PANTHER" id="PTHR47027:SF8">
    <property type="entry name" value="RIBONUCLEASE H"/>
    <property type="match status" value="1"/>
</dbReference>
<dbReference type="AlphaFoldDB" id="A0AAV4BFF1"/>
<evidence type="ECO:0000313" key="3">
    <source>
        <dbReference type="Proteomes" id="UP000735302"/>
    </source>
</evidence>
<name>A0AAV4BFF1_9GAST</name>
<dbReference type="Proteomes" id="UP000735302">
    <property type="component" value="Unassembled WGS sequence"/>
</dbReference>
<sequence>MRIENKTSTFQDIKRGVRQGCVLSPDLFSLCSEIIMRNLENHPGIKVGGQNINNLRYADDTVLISENKEDLQKLLNIFEEESRKKGLELNSKKTEMMLGASVVWCSLLFEPPEFNPHQWGIICTALPTPDGGVRDLLSTLWNLRVFIKSDTATRLVGERALL</sequence>
<gene>
    <name evidence="2" type="ORF">PoB_004579000</name>
</gene>
<dbReference type="SUPFAM" id="SSF56672">
    <property type="entry name" value="DNA/RNA polymerases"/>
    <property type="match status" value="1"/>
</dbReference>
<proteinExistence type="predicted"/>
<comment type="caution">
    <text evidence="2">The sequence shown here is derived from an EMBL/GenBank/DDBJ whole genome shotgun (WGS) entry which is preliminary data.</text>
</comment>
<dbReference type="InterPro" id="IPR000477">
    <property type="entry name" value="RT_dom"/>
</dbReference>
<protein>
    <submittedName>
        <fullName evidence="2">Retrovirus-related pol polyprotein from type-1 retrotransposable element r2</fullName>
    </submittedName>
</protein>
<accession>A0AAV4BFF1</accession>
<dbReference type="Gene3D" id="3.30.70.270">
    <property type="match status" value="1"/>
</dbReference>
<dbReference type="InterPro" id="IPR043502">
    <property type="entry name" value="DNA/RNA_pol_sf"/>
</dbReference>
<evidence type="ECO:0000259" key="1">
    <source>
        <dbReference type="PROSITE" id="PS50878"/>
    </source>
</evidence>